<feature type="domain" description="ParB-like N-terminal" evidence="2">
    <location>
        <begin position="30"/>
        <end position="115"/>
    </location>
</feature>
<organism evidence="3 4">
    <name type="scientific">Nocardia nova SH22a</name>
    <dbReference type="NCBI Taxonomy" id="1415166"/>
    <lineage>
        <taxon>Bacteria</taxon>
        <taxon>Bacillati</taxon>
        <taxon>Actinomycetota</taxon>
        <taxon>Actinomycetes</taxon>
        <taxon>Mycobacteriales</taxon>
        <taxon>Nocardiaceae</taxon>
        <taxon>Nocardia</taxon>
    </lineage>
</organism>
<evidence type="ECO:0000256" key="1">
    <source>
        <dbReference type="SAM" id="MobiDB-lite"/>
    </source>
</evidence>
<evidence type="ECO:0000313" key="4">
    <source>
        <dbReference type="Proteomes" id="UP000019150"/>
    </source>
</evidence>
<name>W5TG07_9NOCA</name>
<dbReference type="SUPFAM" id="SSF110849">
    <property type="entry name" value="ParB/Sulfiredoxin"/>
    <property type="match status" value="1"/>
</dbReference>
<reference evidence="3 4" key="1">
    <citation type="journal article" date="2014" name="Appl. Environ. Microbiol.">
        <title>Insights into the Microbial Degradation of Rubber and Gutta-Percha by Analysis of the Complete Genome of Nocardia nova SH22a.</title>
        <authorList>
            <person name="Luo Q."/>
            <person name="Hiessl S."/>
            <person name="Poehlein A."/>
            <person name="Daniel R."/>
            <person name="Steinbuchel A."/>
        </authorList>
    </citation>
    <scope>NUCLEOTIDE SEQUENCE [LARGE SCALE GENOMIC DNA]</scope>
    <source>
        <strain evidence="3">SH22a</strain>
    </source>
</reference>
<dbReference type="InterPro" id="IPR036086">
    <property type="entry name" value="ParB/Sulfiredoxin_sf"/>
</dbReference>
<dbReference type="HOGENOM" id="CLU_053341_0_0_11"/>
<protein>
    <submittedName>
        <fullName evidence="3">Putative regulatory protein</fullName>
    </submittedName>
</protein>
<dbReference type="eggNOG" id="COG1475">
    <property type="taxonomic scope" value="Bacteria"/>
</dbReference>
<keyword evidence="4" id="KW-1185">Reference proteome</keyword>
<dbReference type="Proteomes" id="UP000019150">
    <property type="component" value="Chromosome"/>
</dbReference>
<evidence type="ECO:0000259" key="2">
    <source>
        <dbReference type="SMART" id="SM00470"/>
    </source>
</evidence>
<feature type="region of interest" description="Disordered" evidence="1">
    <location>
        <begin position="159"/>
        <end position="182"/>
    </location>
</feature>
<feature type="compositionally biased region" description="Polar residues" evidence="1">
    <location>
        <begin position="246"/>
        <end position="255"/>
    </location>
</feature>
<feature type="region of interest" description="Disordered" evidence="1">
    <location>
        <begin position="229"/>
        <end position="258"/>
    </location>
</feature>
<dbReference type="RefSeq" id="WP_148306869.1">
    <property type="nucleotide sequence ID" value="NZ_CP006850.1"/>
</dbReference>
<dbReference type="SMART" id="SM00470">
    <property type="entry name" value="ParB"/>
    <property type="match status" value="1"/>
</dbReference>
<evidence type="ECO:0000313" key="3">
    <source>
        <dbReference type="EMBL" id="AHH18290.1"/>
    </source>
</evidence>
<sequence length="364" mass="39395">MKDRSVVASKEQDDLTIDKWLAQSANAPIEIVAISKILPGPSPRTDTAGRIEHVRLLAEAGSSLPPIVVHRSSMKLIDGSHRLAAAGMRGESEIAVRYFDGSESDAFVLAVRLNVEHGLPLSLADRKAAAARLVTSNPDWSDRLVASITGLSHKTVGSQRRRVSGENTQLHGRIGKDGKVRPTEVAEGRQRAAQIIRSNPTASLREVAKIAGISTGTVRDVRRRLENSAELNIADSQGAAKPSESGRMTSGQTSAPARPTLVSVRQRNTETTASIQEMILQNLRNDPALRFTDHGRSVLRRLATTVMDIKEWEHLLAGAPEHCKGALAKLAHANADSWTSLARSLEQTSSEIDLGGEAERRRHS</sequence>
<dbReference type="InterPro" id="IPR003115">
    <property type="entry name" value="ParB_N"/>
</dbReference>
<dbReference type="OrthoDB" id="3701787at2"/>
<dbReference type="AlphaFoldDB" id="W5TG07"/>
<dbReference type="STRING" id="1415166.NONO_c35030"/>
<dbReference type="Gene3D" id="3.90.1530.10">
    <property type="entry name" value="Conserved hypothetical protein from pyrococcus furiosus pfu- 392566-001, ParB domain"/>
    <property type="match status" value="1"/>
</dbReference>
<accession>W5TG07</accession>
<gene>
    <name evidence="3" type="ORF">NONO_c35030</name>
</gene>
<dbReference type="EMBL" id="CP006850">
    <property type="protein sequence ID" value="AHH18290.1"/>
    <property type="molecule type" value="Genomic_DNA"/>
</dbReference>
<proteinExistence type="predicted"/>
<dbReference type="KEGG" id="nno:NONO_c35030"/>